<sequence>MKKFILLTTISLSLLLAGCGSRKEDDSIHFATSAEYPPFEYQENGKLKGFDIELAQLIAKHLGKKAVFDNMQFSSILPSLSSGQSDLAISTITITADREKNFDFSTPYYFEGMAAVFKKNSPIADPLQLTGKKIAAQLGSTMEIWLKKHAANEELMMMDNNNQAIEALKAGHVDVVLMDGAQGAIFSQKNQGLSYAIIAKAEDGYGIALPKESLLTARINRILNTLKETGELAKLQKTWLEGTQWKS</sequence>
<feature type="domain" description="Ionotropic glutamate receptor C-terminal" evidence="6">
    <location>
        <begin position="27"/>
        <end position="242"/>
    </location>
</feature>
<protein>
    <submittedName>
        <fullName evidence="7">Amino acid ABC transporter substrate-binding protein</fullName>
    </submittedName>
</protein>
<dbReference type="GO" id="GO:0030313">
    <property type="term" value="C:cell envelope"/>
    <property type="evidence" value="ECO:0007669"/>
    <property type="project" value="UniProtKB-SubCell"/>
</dbReference>
<keyword evidence="8" id="KW-1185">Reference proteome</keyword>
<evidence type="ECO:0000259" key="6">
    <source>
        <dbReference type="SMART" id="SM00079"/>
    </source>
</evidence>
<organism evidence="7 8">
    <name type="scientific">Legionella drozanskii LLAP-1</name>
    <dbReference type="NCBI Taxonomy" id="1212489"/>
    <lineage>
        <taxon>Bacteria</taxon>
        <taxon>Pseudomonadati</taxon>
        <taxon>Pseudomonadota</taxon>
        <taxon>Gammaproteobacteria</taxon>
        <taxon>Legionellales</taxon>
        <taxon>Legionellaceae</taxon>
        <taxon>Legionella</taxon>
    </lineage>
</organism>
<feature type="domain" description="Solute-binding protein family 3/N-terminal" evidence="5">
    <location>
        <begin position="27"/>
        <end position="242"/>
    </location>
</feature>
<accession>A0A0W0SWF1</accession>
<dbReference type="AlphaFoldDB" id="A0A0W0SWF1"/>
<dbReference type="OrthoDB" id="9768183at2"/>
<dbReference type="PANTHER" id="PTHR35936:SF17">
    <property type="entry name" value="ARGININE-BINDING EXTRACELLULAR PROTEIN ARTP"/>
    <property type="match status" value="1"/>
</dbReference>
<dbReference type="PROSITE" id="PS01039">
    <property type="entry name" value="SBP_BACTERIAL_3"/>
    <property type="match status" value="1"/>
</dbReference>
<dbReference type="SUPFAM" id="SSF53850">
    <property type="entry name" value="Periplasmic binding protein-like II"/>
    <property type="match status" value="1"/>
</dbReference>
<dbReference type="Gene3D" id="3.40.190.10">
    <property type="entry name" value="Periplasmic binding protein-like II"/>
    <property type="match status" value="2"/>
</dbReference>
<name>A0A0W0SWF1_9GAMM</name>
<evidence type="ECO:0000259" key="5">
    <source>
        <dbReference type="SMART" id="SM00062"/>
    </source>
</evidence>
<dbReference type="InterPro" id="IPR001638">
    <property type="entry name" value="Solute-binding_3/MltF_N"/>
</dbReference>
<evidence type="ECO:0000313" key="8">
    <source>
        <dbReference type="Proteomes" id="UP000054736"/>
    </source>
</evidence>
<dbReference type="PANTHER" id="PTHR35936">
    <property type="entry name" value="MEMBRANE-BOUND LYTIC MUREIN TRANSGLYCOSYLASE F"/>
    <property type="match status" value="1"/>
</dbReference>
<proteinExistence type="inferred from homology"/>
<dbReference type="PATRIC" id="fig|1212489.4.peg.947"/>
<dbReference type="RefSeq" id="WP_058495235.1">
    <property type="nucleotide sequence ID" value="NZ_CAAAIU010000012.1"/>
</dbReference>
<comment type="caution">
    <text evidence="7">The sequence shown here is derived from an EMBL/GenBank/DDBJ whole genome shotgun (WGS) entry which is preliminary data.</text>
</comment>
<gene>
    <name evidence="7" type="primary">yqiX</name>
    <name evidence="7" type="ORF">Ldro_0904</name>
</gene>
<dbReference type="CDD" id="cd13530">
    <property type="entry name" value="PBP2_peptides_like"/>
    <property type="match status" value="1"/>
</dbReference>
<dbReference type="InterPro" id="IPR018313">
    <property type="entry name" value="SBP_3_CS"/>
</dbReference>
<reference evidence="7 8" key="1">
    <citation type="submission" date="2015-11" db="EMBL/GenBank/DDBJ databases">
        <title>Genomic analysis of 38 Legionella species identifies large and diverse effector repertoires.</title>
        <authorList>
            <person name="Burstein D."/>
            <person name="Amaro F."/>
            <person name="Zusman T."/>
            <person name="Lifshitz Z."/>
            <person name="Cohen O."/>
            <person name="Gilbert J.A."/>
            <person name="Pupko T."/>
            <person name="Shuman H.A."/>
            <person name="Segal G."/>
        </authorList>
    </citation>
    <scope>NUCLEOTIDE SEQUENCE [LARGE SCALE GENOMIC DNA]</scope>
    <source>
        <strain evidence="7 8">ATCC 700990</strain>
    </source>
</reference>
<dbReference type="SMART" id="SM00062">
    <property type="entry name" value="PBPb"/>
    <property type="match status" value="1"/>
</dbReference>
<evidence type="ECO:0000256" key="2">
    <source>
        <dbReference type="ARBA" id="ARBA00010333"/>
    </source>
</evidence>
<dbReference type="GO" id="GO:0016020">
    <property type="term" value="C:membrane"/>
    <property type="evidence" value="ECO:0007669"/>
    <property type="project" value="InterPro"/>
</dbReference>
<dbReference type="Pfam" id="PF00497">
    <property type="entry name" value="SBP_bac_3"/>
    <property type="match status" value="1"/>
</dbReference>
<evidence type="ECO:0000256" key="4">
    <source>
        <dbReference type="RuleBase" id="RU003744"/>
    </source>
</evidence>
<evidence type="ECO:0000256" key="3">
    <source>
        <dbReference type="ARBA" id="ARBA00022729"/>
    </source>
</evidence>
<dbReference type="STRING" id="1212489.Ldro_0904"/>
<evidence type="ECO:0000313" key="7">
    <source>
        <dbReference type="EMBL" id="KTC87285.1"/>
    </source>
</evidence>
<evidence type="ECO:0000256" key="1">
    <source>
        <dbReference type="ARBA" id="ARBA00004196"/>
    </source>
</evidence>
<comment type="subcellular location">
    <subcellularLocation>
        <location evidence="1">Cell envelope</location>
    </subcellularLocation>
</comment>
<dbReference type="PROSITE" id="PS51257">
    <property type="entry name" value="PROKAR_LIPOPROTEIN"/>
    <property type="match status" value="1"/>
</dbReference>
<comment type="similarity">
    <text evidence="2 4">Belongs to the bacterial solute-binding protein 3 family.</text>
</comment>
<dbReference type="GO" id="GO:0015276">
    <property type="term" value="F:ligand-gated monoatomic ion channel activity"/>
    <property type="evidence" value="ECO:0007669"/>
    <property type="project" value="InterPro"/>
</dbReference>
<dbReference type="InterPro" id="IPR001320">
    <property type="entry name" value="Iontro_rcpt_C"/>
</dbReference>
<dbReference type="EMBL" id="LNXY01000020">
    <property type="protein sequence ID" value="KTC87285.1"/>
    <property type="molecule type" value="Genomic_DNA"/>
</dbReference>
<keyword evidence="3" id="KW-0732">Signal</keyword>
<dbReference type="Proteomes" id="UP000054736">
    <property type="component" value="Unassembled WGS sequence"/>
</dbReference>
<dbReference type="SMART" id="SM00079">
    <property type="entry name" value="PBPe"/>
    <property type="match status" value="1"/>
</dbReference>